<dbReference type="AlphaFoldDB" id="A0A915JQ73"/>
<name>A0A915JQ73_ROMCU</name>
<evidence type="ECO:0000256" key="1">
    <source>
        <dbReference type="SAM" id="MobiDB-lite"/>
    </source>
</evidence>
<evidence type="ECO:0000313" key="2">
    <source>
        <dbReference type="Proteomes" id="UP000887565"/>
    </source>
</evidence>
<feature type="compositionally biased region" description="Basic and acidic residues" evidence="1">
    <location>
        <begin position="51"/>
        <end position="68"/>
    </location>
</feature>
<proteinExistence type="predicted"/>
<dbReference type="WBParaSite" id="nRc.2.0.1.t28360-RA">
    <property type="protein sequence ID" value="nRc.2.0.1.t28360-RA"/>
    <property type="gene ID" value="nRc.2.0.1.g28360"/>
</dbReference>
<protein>
    <submittedName>
        <fullName evidence="3">Uncharacterized protein</fullName>
    </submittedName>
</protein>
<keyword evidence="2" id="KW-1185">Reference proteome</keyword>
<feature type="compositionally biased region" description="Polar residues" evidence="1">
    <location>
        <begin position="40"/>
        <end position="49"/>
    </location>
</feature>
<reference evidence="3" key="1">
    <citation type="submission" date="2022-11" db="UniProtKB">
        <authorList>
            <consortium name="WormBaseParasite"/>
        </authorList>
    </citation>
    <scope>IDENTIFICATION</scope>
</reference>
<accession>A0A915JQ73</accession>
<feature type="region of interest" description="Disordered" evidence="1">
    <location>
        <begin position="1"/>
        <end position="68"/>
    </location>
</feature>
<sequence length="68" mass="7610">MLLDQDSKISPDEPRKMELRWGAPMLQHGAQRSDREPASSGRSMCSMSGESHADGSNGRHIDNRRELC</sequence>
<dbReference type="Proteomes" id="UP000887565">
    <property type="component" value="Unplaced"/>
</dbReference>
<feature type="compositionally biased region" description="Basic and acidic residues" evidence="1">
    <location>
        <begin position="1"/>
        <end position="19"/>
    </location>
</feature>
<evidence type="ECO:0000313" key="3">
    <source>
        <dbReference type="WBParaSite" id="nRc.2.0.1.t28360-RA"/>
    </source>
</evidence>
<organism evidence="2 3">
    <name type="scientific">Romanomermis culicivorax</name>
    <name type="common">Nematode worm</name>
    <dbReference type="NCBI Taxonomy" id="13658"/>
    <lineage>
        <taxon>Eukaryota</taxon>
        <taxon>Metazoa</taxon>
        <taxon>Ecdysozoa</taxon>
        <taxon>Nematoda</taxon>
        <taxon>Enoplea</taxon>
        <taxon>Dorylaimia</taxon>
        <taxon>Mermithida</taxon>
        <taxon>Mermithoidea</taxon>
        <taxon>Mermithidae</taxon>
        <taxon>Romanomermis</taxon>
    </lineage>
</organism>